<reference evidence="8 9" key="1">
    <citation type="submission" date="2020-08" db="EMBL/GenBank/DDBJ databases">
        <title>Hymenobacter sp.</title>
        <authorList>
            <person name="Kim M.K."/>
        </authorList>
    </citation>
    <scope>NUCLEOTIDE SEQUENCE [LARGE SCALE GENOMIC DNA]</scope>
    <source>
        <strain evidence="8 9">BT507</strain>
    </source>
</reference>
<keyword evidence="4" id="KW-0482">Metalloprotease</keyword>
<dbReference type="InterPro" id="IPR002510">
    <property type="entry name" value="Metalloprtase-TldD/E_N"/>
</dbReference>
<keyword evidence="9" id="KW-1185">Reference proteome</keyword>
<name>A0ABR7MH37_9BACT</name>
<accession>A0ABR7MH37</accession>
<dbReference type="PANTHER" id="PTHR30624">
    <property type="entry name" value="UNCHARACTERIZED PROTEIN TLDD AND PMBA"/>
    <property type="match status" value="1"/>
</dbReference>
<evidence type="ECO:0000256" key="4">
    <source>
        <dbReference type="ARBA" id="ARBA00023049"/>
    </source>
</evidence>
<protein>
    <submittedName>
        <fullName evidence="8">TldD/PmbA family protein</fullName>
    </submittedName>
</protein>
<dbReference type="EMBL" id="JACSCY010000003">
    <property type="protein sequence ID" value="MBC6610376.1"/>
    <property type="molecule type" value="Genomic_DNA"/>
</dbReference>
<evidence type="ECO:0000256" key="2">
    <source>
        <dbReference type="ARBA" id="ARBA00022670"/>
    </source>
</evidence>
<dbReference type="Gene3D" id="3.30.2290.10">
    <property type="entry name" value="PmbA/TldD superfamily"/>
    <property type="match status" value="1"/>
</dbReference>
<dbReference type="InterPro" id="IPR036059">
    <property type="entry name" value="TldD/PmbA_sf"/>
</dbReference>
<dbReference type="Proteomes" id="UP000622017">
    <property type="component" value="Unassembled WGS sequence"/>
</dbReference>
<comment type="similarity">
    <text evidence="1">Belongs to the peptidase U62 family.</text>
</comment>
<keyword evidence="2" id="KW-0645">Protease</keyword>
<dbReference type="InterPro" id="IPR045570">
    <property type="entry name" value="Metalloprtase-TldD/E_cen_dom"/>
</dbReference>
<comment type="caution">
    <text evidence="8">The sequence shown here is derived from an EMBL/GenBank/DDBJ whole genome shotgun (WGS) entry which is preliminary data.</text>
</comment>
<dbReference type="Pfam" id="PF19289">
    <property type="entry name" value="PmbA_TldD_3rd"/>
    <property type="match status" value="1"/>
</dbReference>
<dbReference type="Pfam" id="PF01523">
    <property type="entry name" value="PmbA_TldD_1st"/>
    <property type="match status" value="1"/>
</dbReference>
<evidence type="ECO:0000259" key="6">
    <source>
        <dbReference type="Pfam" id="PF19289"/>
    </source>
</evidence>
<evidence type="ECO:0000313" key="8">
    <source>
        <dbReference type="EMBL" id="MBC6610376.1"/>
    </source>
</evidence>
<proteinExistence type="inferred from homology"/>
<evidence type="ECO:0000313" key="9">
    <source>
        <dbReference type="Proteomes" id="UP000622017"/>
    </source>
</evidence>
<dbReference type="RefSeq" id="WP_187318680.1">
    <property type="nucleotide sequence ID" value="NZ_JACSCY010000003.1"/>
</dbReference>
<gene>
    <name evidence="8" type="ORF">H8B15_05560</name>
</gene>
<dbReference type="InterPro" id="IPR051463">
    <property type="entry name" value="Peptidase_U62_metallo"/>
</dbReference>
<feature type="domain" description="Metalloprotease TldD/E N-terminal" evidence="5">
    <location>
        <begin position="63"/>
        <end position="127"/>
    </location>
</feature>
<evidence type="ECO:0000256" key="3">
    <source>
        <dbReference type="ARBA" id="ARBA00022801"/>
    </source>
</evidence>
<organism evidence="8 9">
    <name type="scientific">Hymenobacter citatus</name>
    <dbReference type="NCBI Taxonomy" id="2763506"/>
    <lineage>
        <taxon>Bacteria</taxon>
        <taxon>Pseudomonadati</taxon>
        <taxon>Bacteroidota</taxon>
        <taxon>Cytophagia</taxon>
        <taxon>Cytophagales</taxon>
        <taxon>Hymenobacteraceae</taxon>
        <taxon>Hymenobacter</taxon>
    </lineage>
</organism>
<sequence length="550" mass="59514">MRRRDFVGLTGLATGALFLPSLPGFGGTPVEVERLLEGVDIAVKKRLADAALNAAKSAGASYADARVGRYLNQYVFTREKQVQNIVNTESYGVGVRVLVNGAWGFAATNDVSEAAVAQAAREAVAIAKANAKIQKTPVQLAPQKGYGEVSWKTPIEQNAFEVPVKQKADFLLAVNAKAMENGASYVNSNLFQVNEQKYFASTDGSYIDQDIHRIWPTFDVTVVDRASGKFRSRDSLGTSMGLGYEYLTPKASEKIAGPAGTGTVGYKMRYDMLEDAALAAKQAKAKLTAKSVVPGKYDLVLDPDHLGLTIHESVGHPLELDRVLGYEANYAGTSFATLDKLKSGNFKYGSPAVTIVADKLQPGTLGAVGYDDEGVKTGEWDLIKNGVLVNYEKIRDQAGVVGQDHSDGCCYADSWSNVQFQRMPNVSLRPSAKKMSVDDMIKGVDKGIYIVGAGSYSIDQQRYNFQFGGKLFYAIEKGKITGQIEDVAYQSNTQEFWNSCAATCDQSDYRFLGTFFDGKGQPPQISAVSHGSSTTRFNGVNVINTARKIG</sequence>
<dbReference type="PANTHER" id="PTHR30624:SF10">
    <property type="entry name" value="CONSERVED PROTEIN"/>
    <property type="match status" value="1"/>
</dbReference>
<evidence type="ECO:0000259" key="7">
    <source>
        <dbReference type="Pfam" id="PF19290"/>
    </source>
</evidence>
<feature type="domain" description="Metalloprotease TldD/E central" evidence="7">
    <location>
        <begin position="161"/>
        <end position="244"/>
    </location>
</feature>
<dbReference type="Pfam" id="PF19290">
    <property type="entry name" value="PmbA_TldD_2nd"/>
    <property type="match status" value="1"/>
</dbReference>
<keyword evidence="3" id="KW-0378">Hydrolase</keyword>
<evidence type="ECO:0000256" key="1">
    <source>
        <dbReference type="ARBA" id="ARBA00005836"/>
    </source>
</evidence>
<evidence type="ECO:0000259" key="5">
    <source>
        <dbReference type="Pfam" id="PF01523"/>
    </source>
</evidence>
<feature type="domain" description="Metalloprotease TldD/E C-terminal" evidence="6">
    <location>
        <begin position="294"/>
        <end position="542"/>
    </location>
</feature>
<dbReference type="InterPro" id="IPR035068">
    <property type="entry name" value="TldD/PmbA_N"/>
</dbReference>
<dbReference type="SUPFAM" id="SSF111283">
    <property type="entry name" value="Putative modulator of DNA gyrase, PmbA/TldD"/>
    <property type="match status" value="1"/>
</dbReference>
<dbReference type="InterPro" id="IPR045569">
    <property type="entry name" value="Metalloprtase-TldD/E_C"/>
</dbReference>